<feature type="chain" id="PRO_5003468312" evidence="2">
    <location>
        <begin position="22"/>
        <end position="584"/>
    </location>
</feature>
<organism evidence="3 4">
    <name type="scientific">Serendipita indica (strain DSM 11827)</name>
    <name type="common">Root endophyte fungus</name>
    <name type="synonym">Piriformospora indica</name>
    <dbReference type="NCBI Taxonomy" id="1109443"/>
    <lineage>
        <taxon>Eukaryota</taxon>
        <taxon>Fungi</taxon>
        <taxon>Dikarya</taxon>
        <taxon>Basidiomycota</taxon>
        <taxon>Agaricomycotina</taxon>
        <taxon>Agaricomycetes</taxon>
        <taxon>Sebacinales</taxon>
        <taxon>Serendipitaceae</taxon>
        <taxon>Serendipita</taxon>
    </lineage>
</organism>
<evidence type="ECO:0000313" key="3">
    <source>
        <dbReference type="EMBL" id="CCA68245.1"/>
    </source>
</evidence>
<keyword evidence="2" id="KW-0732">Signal</keyword>
<dbReference type="InParanoid" id="G4TA93"/>
<reference evidence="3 4" key="1">
    <citation type="journal article" date="2011" name="PLoS Pathog.">
        <title>Endophytic Life Strategies Decoded by Genome and Transcriptome Analyses of the Mutualistic Root Symbiont Piriformospora indica.</title>
        <authorList>
            <person name="Zuccaro A."/>
            <person name="Lahrmann U."/>
            <person name="Guldener U."/>
            <person name="Langen G."/>
            <person name="Pfiffi S."/>
            <person name="Biedenkopf D."/>
            <person name="Wong P."/>
            <person name="Samans B."/>
            <person name="Grimm C."/>
            <person name="Basiewicz M."/>
            <person name="Murat C."/>
            <person name="Martin F."/>
            <person name="Kogel K.H."/>
        </authorList>
    </citation>
    <scope>NUCLEOTIDE SEQUENCE [LARGE SCALE GENOMIC DNA]</scope>
    <source>
        <strain evidence="3 4">DSM 11827</strain>
    </source>
</reference>
<feature type="compositionally biased region" description="Polar residues" evidence="1">
    <location>
        <begin position="561"/>
        <end position="571"/>
    </location>
</feature>
<dbReference type="HOGENOM" id="CLU_467001_0_0_1"/>
<keyword evidence="4" id="KW-1185">Reference proteome</keyword>
<dbReference type="Proteomes" id="UP000007148">
    <property type="component" value="Unassembled WGS sequence"/>
</dbReference>
<dbReference type="EMBL" id="CAFZ01000028">
    <property type="protein sequence ID" value="CCA68245.1"/>
    <property type="molecule type" value="Genomic_DNA"/>
</dbReference>
<evidence type="ECO:0000256" key="2">
    <source>
        <dbReference type="SAM" id="SignalP"/>
    </source>
</evidence>
<sequence length="584" mass="65461">MAPVTASTVALALLLATLTAAHDHVHHARDHKGPAKRQLPDYPTGPQYDVPTNIADIHALPPSYSENVIPGALQTFAPGTASPIDGAPTLPSLATFDPKVYPPLDTIPPTDTDQVKEWVDAIDWSTIPQIPPTNSKACDDPKNQQALAEAGPNGRCWWSCGQCLRDVDITTCGKTISKYKNAGLSIHLEFCDKLHQTRVRLAQLASGLRDHPPTQPIYQQLGNLVNSLPWDFGSAQNASTVDDWRTFLGFNEMQMKKIFVQFKVVILDALLDEQQEAFDEIPDTRMFNTFAQEITFPWLPIYKDHGFIIDGLRHVHTKTTKQLNRYGDKQERRLTEELIAATNDITFLRIFNDLDAAGITGYPKSFELEHVSVAKGSPLAQVTKKKGKRFGKADYERIRQVFETAAVHPALHSERLDIEQRGHLWRHRYSQADTRPSKGSLPDRAQLDESSVTVLTTEAGSIYRTFLHSKLCLAEQDPEELLTYALEIVKCAPFLLMYENLWFLERLTVERVASNAQSNDHRRKTKANGYIIEESTRTKLQRLSDNVINYFDDKIQGEQPTAASSSANLNSGDRIPLVSEDTQV</sequence>
<accession>G4TA93</accession>
<dbReference type="OrthoDB" id="407355at2759"/>
<feature type="signal peptide" evidence="2">
    <location>
        <begin position="1"/>
        <end position="21"/>
    </location>
</feature>
<dbReference type="STRING" id="1109443.G4TA93"/>
<protein>
    <submittedName>
        <fullName evidence="3">Probable chitin deacetylase</fullName>
    </submittedName>
</protein>
<evidence type="ECO:0000313" key="4">
    <source>
        <dbReference type="Proteomes" id="UP000007148"/>
    </source>
</evidence>
<proteinExistence type="predicted"/>
<evidence type="ECO:0000256" key="1">
    <source>
        <dbReference type="SAM" id="MobiDB-lite"/>
    </source>
</evidence>
<feature type="region of interest" description="Disordered" evidence="1">
    <location>
        <begin position="25"/>
        <end position="46"/>
    </location>
</feature>
<gene>
    <name evidence="3" type="ORF">PIIN_11771</name>
</gene>
<comment type="caution">
    <text evidence="3">The sequence shown here is derived from an EMBL/GenBank/DDBJ whole genome shotgun (WGS) entry which is preliminary data.</text>
</comment>
<dbReference type="AlphaFoldDB" id="G4TA93"/>
<name>G4TA93_SERID</name>
<feature type="region of interest" description="Disordered" evidence="1">
    <location>
        <begin position="561"/>
        <end position="584"/>
    </location>
</feature>